<dbReference type="Proteomes" id="UP000598633">
    <property type="component" value="Unassembled WGS sequence"/>
</dbReference>
<comment type="caution">
    <text evidence="1">The sequence shown here is derived from an EMBL/GenBank/DDBJ whole genome shotgun (WGS) entry which is preliminary data.</text>
</comment>
<evidence type="ECO:0000313" key="1">
    <source>
        <dbReference type="EMBL" id="MBD3871153.1"/>
    </source>
</evidence>
<dbReference type="EMBL" id="JACXWA010000120">
    <property type="protein sequence ID" value="MBD3871153.1"/>
    <property type="molecule type" value="Genomic_DNA"/>
</dbReference>
<protein>
    <submittedName>
        <fullName evidence="1">Uncharacterized protein</fullName>
    </submittedName>
</protein>
<reference evidence="1 2" key="1">
    <citation type="submission" date="2020-08" db="EMBL/GenBank/DDBJ databases">
        <title>Acidobacteriota in marine sediments use diverse sulfur dissimilation pathways.</title>
        <authorList>
            <person name="Wasmund K."/>
        </authorList>
    </citation>
    <scope>NUCLEOTIDE SEQUENCE [LARGE SCALE GENOMIC DNA]</scope>
    <source>
        <strain evidence="1">MAG AM3-A</strain>
    </source>
</reference>
<accession>A0A8J6Y6K5</accession>
<dbReference type="AlphaFoldDB" id="A0A8J6Y6K5"/>
<gene>
    <name evidence="1" type="ORF">IFJ97_07335</name>
</gene>
<evidence type="ECO:0000313" key="2">
    <source>
        <dbReference type="Proteomes" id="UP000598633"/>
    </source>
</evidence>
<name>A0A8J6Y6K5_9BACT</name>
<proteinExistence type="predicted"/>
<organism evidence="1 2">
    <name type="scientific">Candidatus Sulfomarinibacter kjeldsenii</name>
    <dbReference type="NCBI Taxonomy" id="2885994"/>
    <lineage>
        <taxon>Bacteria</taxon>
        <taxon>Pseudomonadati</taxon>
        <taxon>Acidobacteriota</taxon>
        <taxon>Thermoanaerobaculia</taxon>
        <taxon>Thermoanaerobaculales</taxon>
        <taxon>Candidatus Sulfomarinibacteraceae</taxon>
        <taxon>Candidatus Sulfomarinibacter</taxon>
    </lineage>
</organism>
<sequence>MRISGALFLTILIAVGYMMYLTGRNATSSLDAVAAVATDLREVGVTGRALDRDLALQMIGAMEGLLATPDTLPDHIEDLKTFAATAAAWADAAPSPSSELRAAVAIRKAAGELRAQATRPSTAHLMRARRYLDVASDAIQFGGAASGGPGPGLATDAVRDRLDNLQQSQQERYQELDEELNQQ</sequence>